<feature type="region of interest" description="Disordered" evidence="1">
    <location>
        <begin position="122"/>
        <end position="146"/>
    </location>
</feature>
<protein>
    <submittedName>
        <fullName evidence="2">Uncharacterized protein</fullName>
    </submittedName>
</protein>
<accession>A0A833YWP5</accession>
<feature type="region of interest" description="Disordered" evidence="1">
    <location>
        <begin position="40"/>
        <end position="65"/>
    </location>
</feature>
<comment type="caution">
    <text evidence="2">The sequence shown here is derived from an EMBL/GenBank/DDBJ whole genome shotgun (WGS) entry which is preliminary data.</text>
</comment>
<name>A0A833YWP5_9CHIR</name>
<dbReference type="Proteomes" id="UP000664940">
    <property type="component" value="Unassembled WGS sequence"/>
</dbReference>
<evidence type="ECO:0000313" key="2">
    <source>
        <dbReference type="EMBL" id="KAF6081953.1"/>
    </source>
</evidence>
<organism evidence="2 3">
    <name type="scientific">Phyllostomus discolor</name>
    <name type="common">pale spear-nosed bat</name>
    <dbReference type="NCBI Taxonomy" id="89673"/>
    <lineage>
        <taxon>Eukaryota</taxon>
        <taxon>Metazoa</taxon>
        <taxon>Chordata</taxon>
        <taxon>Craniata</taxon>
        <taxon>Vertebrata</taxon>
        <taxon>Euteleostomi</taxon>
        <taxon>Mammalia</taxon>
        <taxon>Eutheria</taxon>
        <taxon>Laurasiatheria</taxon>
        <taxon>Chiroptera</taxon>
        <taxon>Yangochiroptera</taxon>
        <taxon>Phyllostomidae</taxon>
        <taxon>Phyllostominae</taxon>
        <taxon>Phyllostomus</taxon>
    </lineage>
</organism>
<gene>
    <name evidence="2" type="ORF">HJG60_008929</name>
</gene>
<evidence type="ECO:0000313" key="3">
    <source>
        <dbReference type="Proteomes" id="UP000664940"/>
    </source>
</evidence>
<evidence type="ECO:0000256" key="1">
    <source>
        <dbReference type="SAM" id="MobiDB-lite"/>
    </source>
</evidence>
<dbReference type="AlphaFoldDB" id="A0A833YWP5"/>
<proteinExistence type="predicted"/>
<dbReference type="EMBL" id="JABVXQ010000013">
    <property type="protein sequence ID" value="KAF6081953.1"/>
    <property type="molecule type" value="Genomic_DNA"/>
</dbReference>
<sequence length="162" mass="16868">MAQILFSQAYGSQRWSHPQVHPTPHLPGTTFACSRVHTPHTPPHLPNSKIHSHPHPACYTHPDLHPHSPHSLTPPLLLAGAGSLPVSLDIGICASTTCPTTAVGLTQPGSLLPGWGAGSGAAGGLAGTPALSDRSHAGPCPSKGSEWPPPMTIRPLFLLHHL</sequence>
<reference evidence="2 3" key="1">
    <citation type="journal article" date="2020" name="Nature">
        <title>Six reference-quality genomes reveal evolution of bat adaptations.</title>
        <authorList>
            <person name="Jebb D."/>
            <person name="Huang Z."/>
            <person name="Pippel M."/>
            <person name="Hughes G.M."/>
            <person name="Lavrichenko K."/>
            <person name="Devanna P."/>
            <person name="Winkler S."/>
            <person name="Jermiin L.S."/>
            <person name="Skirmuntt E.C."/>
            <person name="Katzourakis A."/>
            <person name="Burkitt-Gray L."/>
            <person name="Ray D.A."/>
            <person name="Sullivan K.A.M."/>
            <person name="Roscito J.G."/>
            <person name="Kirilenko B.M."/>
            <person name="Davalos L.M."/>
            <person name="Corthals A.P."/>
            <person name="Power M.L."/>
            <person name="Jones G."/>
            <person name="Ransome R.D."/>
            <person name="Dechmann D.K.N."/>
            <person name="Locatelli A.G."/>
            <person name="Puechmaille S.J."/>
            <person name="Fedrigo O."/>
            <person name="Jarvis E.D."/>
            <person name="Hiller M."/>
            <person name="Vernes S.C."/>
            <person name="Myers E.W."/>
            <person name="Teeling E.C."/>
        </authorList>
    </citation>
    <scope>NUCLEOTIDE SEQUENCE [LARGE SCALE GENOMIC DNA]</scope>
    <source>
        <strain evidence="2">Bat1K_MPI-CBG_1</strain>
    </source>
</reference>